<dbReference type="Proteomes" id="UP001049176">
    <property type="component" value="Chromosome 6"/>
</dbReference>
<feature type="compositionally biased region" description="Pro residues" evidence="1">
    <location>
        <begin position="108"/>
        <end position="118"/>
    </location>
</feature>
<organism evidence="2 3">
    <name type="scientific">Marasmius oreades</name>
    <name type="common">fairy-ring Marasmius</name>
    <dbReference type="NCBI Taxonomy" id="181124"/>
    <lineage>
        <taxon>Eukaryota</taxon>
        <taxon>Fungi</taxon>
        <taxon>Dikarya</taxon>
        <taxon>Basidiomycota</taxon>
        <taxon>Agaricomycotina</taxon>
        <taxon>Agaricomycetes</taxon>
        <taxon>Agaricomycetidae</taxon>
        <taxon>Agaricales</taxon>
        <taxon>Marasmiineae</taxon>
        <taxon>Marasmiaceae</taxon>
        <taxon>Marasmius</taxon>
    </lineage>
</organism>
<accession>A0A9P7RXS0</accession>
<name>A0A9P7RXS0_9AGAR</name>
<dbReference type="EMBL" id="CM032186">
    <property type="protein sequence ID" value="KAG7091664.1"/>
    <property type="molecule type" value="Genomic_DNA"/>
</dbReference>
<evidence type="ECO:0000313" key="2">
    <source>
        <dbReference type="EMBL" id="KAG7091664.1"/>
    </source>
</evidence>
<dbReference type="RefSeq" id="XP_043008134.1">
    <property type="nucleotide sequence ID" value="XM_043155661.1"/>
</dbReference>
<gene>
    <name evidence="2" type="ORF">E1B28_010685</name>
</gene>
<reference evidence="2" key="1">
    <citation type="journal article" date="2021" name="Genome Biol. Evol.">
        <title>The assembled and annotated genome of the fairy-ring fungus Marasmius oreades.</title>
        <authorList>
            <person name="Hiltunen M."/>
            <person name="Ament-Velasquez S.L."/>
            <person name="Johannesson H."/>
        </authorList>
    </citation>
    <scope>NUCLEOTIDE SEQUENCE</scope>
    <source>
        <strain evidence="2">03SP1</strain>
    </source>
</reference>
<proteinExistence type="predicted"/>
<dbReference type="AlphaFoldDB" id="A0A9P7RXS0"/>
<keyword evidence="3" id="KW-1185">Reference proteome</keyword>
<evidence type="ECO:0000313" key="3">
    <source>
        <dbReference type="Proteomes" id="UP001049176"/>
    </source>
</evidence>
<comment type="caution">
    <text evidence="2">The sequence shown here is derived from an EMBL/GenBank/DDBJ whole genome shotgun (WGS) entry which is preliminary data.</text>
</comment>
<protein>
    <submittedName>
        <fullName evidence="2">Uncharacterized protein</fullName>
    </submittedName>
</protein>
<dbReference type="KEGG" id="more:E1B28_010685"/>
<dbReference type="GeneID" id="66079761"/>
<feature type="region of interest" description="Disordered" evidence="1">
    <location>
        <begin position="87"/>
        <end position="118"/>
    </location>
</feature>
<sequence length="162" mass="17526">MVFGTITRSPGKRRTKAKGNKCIIIPGHARKRDAALARIAKLLAASNNQVPAVEGYLDTQVASGSLGGVDADMVSASETADVEIDGTVLDNSDNDAPILSDDDTNNTPIPPQNDLYPPPTEDSLRTAIAARLSNAMQVNLRWKQLLPTLLYCENMERTLYFV</sequence>
<evidence type="ECO:0000256" key="1">
    <source>
        <dbReference type="SAM" id="MobiDB-lite"/>
    </source>
</evidence>